<dbReference type="PIRSF" id="PIRSF028757">
    <property type="entry name" value="LD-carboxypeptidase"/>
    <property type="match status" value="1"/>
</dbReference>
<dbReference type="HOGENOM" id="CLU_034346_3_1_3"/>
<evidence type="ECO:0000259" key="7">
    <source>
        <dbReference type="Pfam" id="PF02016"/>
    </source>
</evidence>
<keyword evidence="10" id="KW-1185">Reference proteome</keyword>
<proteinExistence type="inferred from homology"/>
<evidence type="ECO:0000256" key="1">
    <source>
        <dbReference type="ARBA" id="ARBA00010233"/>
    </source>
</evidence>
<dbReference type="OrthoDB" id="9807329at2"/>
<sequence>MQPCQLPPFLQPGDDLWVTMPSGTLRERQDFDQGVAVLRSHSYTIRLSPNITAQWGYLAGTDTQRRQALIEGLKGNYSGIFCGRGGYGGARLLEDWQWPPTPTKWLVGFSDVTALLWGLATQGIASVHGPVMTTLVQEPDWSQQRLFDWLSGRPIPALTGKGWGQGKATGILLPGNLTVATHILGTSLCPKLDQVILALEDVGEAPYRLDRMLTQWRMSGVFKQVKGIALGRFSDCEAPTGIPSLTVEEVLRDRLGDLGIPIVSGLPFGHGAPNAALPVGVPAQLDGDQGTLAVGAP</sequence>
<dbReference type="Pfam" id="PF02016">
    <property type="entry name" value="Peptidase_S66"/>
    <property type="match status" value="1"/>
</dbReference>
<evidence type="ECO:0000313" key="10">
    <source>
        <dbReference type="Proteomes" id="UP000000268"/>
    </source>
</evidence>
<dbReference type="InterPro" id="IPR029062">
    <property type="entry name" value="Class_I_gatase-like"/>
</dbReference>
<keyword evidence="4" id="KW-0378">Hydrolase</keyword>
<feature type="domain" description="LD-carboxypeptidase N-terminal" evidence="7">
    <location>
        <begin position="18"/>
        <end position="129"/>
    </location>
</feature>
<evidence type="ECO:0000259" key="8">
    <source>
        <dbReference type="Pfam" id="PF17676"/>
    </source>
</evidence>
<dbReference type="GO" id="GO:0008236">
    <property type="term" value="F:serine-type peptidase activity"/>
    <property type="evidence" value="ECO:0007669"/>
    <property type="project" value="UniProtKB-KW"/>
</dbReference>
<dbReference type="MEROPS" id="S66.001"/>
<protein>
    <submittedName>
        <fullName evidence="9">LD-carboxypeptidase family protein</fullName>
    </submittedName>
</protein>
<evidence type="ECO:0000256" key="2">
    <source>
        <dbReference type="ARBA" id="ARBA00022645"/>
    </source>
</evidence>
<dbReference type="RefSeq" id="WP_012162960.1">
    <property type="nucleotide sequence ID" value="NC_009925.1"/>
</dbReference>
<dbReference type="Proteomes" id="UP000000268">
    <property type="component" value="Chromosome"/>
</dbReference>
<dbReference type="GO" id="GO:0006508">
    <property type="term" value="P:proteolysis"/>
    <property type="evidence" value="ECO:0007669"/>
    <property type="project" value="UniProtKB-KW"/>
</dbReference>
<evidence type="ECO:0000256" key="4">
    <source>
        <dbReference type="ARBA" id="ARBA00022801"/>
    </source>
</evidence>
<feature type="active site" description="Charge relay system" evidence="6">
    <location>
        <position position="270"/>
    </location>
</feature>
<dbReference type="AlphaFoldDB" id="B0C4A9"/>
<dbReference type="Gene3D" id="3.50.30.60">
    <property type="entry name" value="LD-carboxypeptidase A C-terminal domain-like"/>
    <property type="match status" value="1"/>
</dbReference>
<dbReference type="EMBL" id="CP000828">
    <property type="protein sequence ID" value="ABW27500.1"/>
    <property type="molecule type" value="Genomic_DNA"/>
</dbReference>
<dbReference type="CDD" id="cd07025">
    <property type="entry name" value="Peptidase_S66"/>
    <property type="match status" value="1"/>
</dbReference>
<evidence type="ECO:0000256" key="3">
    <source>
        <dbReference type="ARBA" id="ARBA00022670"/>
    </source>
</evidence>
<dbReference type="Pfam" id="PF17676">
    <property type="entry name" value="Peptidase_S66C"/>
    <property type="match status" value="1"/>
</dbReference>
<accession>B0C4A9</accession>
<name>B0C4A9_ACAM1</name>
<feature type="domain" description="LD-carboxypeptidase C-terminal" evidence="8">
    <location>
        <begin position="169"/>
        <end position="285"/>
    </location>
</feature>
<dbReference type="SUPFAM" id="SSF141986">
    <property type="entry name" value="LD-carboxypeptidase A C-terminal domain-like"/>
    <property type="match status" value="1"/>
</dbReference>
<feature type="active site" description="Charge relay system" evidence="6">
    <location>
        <position position="200"/>
    </location>
</feature>
<keyword evidence="2 9" id="KW-0121">Carboxypeptidase</keyword>
<dbReference type="KEGG" id="amr:AM1_2492"/>
<dbReference type="InterPro" id="IPR027461">
    <property type="entry name" value="Carboxypeptidase_A_C_sf"/>
</dbReference>
<dbReference type="eggNOG" id="COG1619">
    <property type="taxonomic scope" value="Bacteria"/>
</dbReference>
<dbReference type="InterPro" id="IPR003507">
    <property type="entry name" value="S66_fam"/>
</dbReference>
<feature type="active site" description="Nucleophile" evidence="6">
    <location>
        <position position="110"/>
    </location>
</feature>
<evidence type="ECO:0000256" key="6">
    <source>
        <dbReference type="PIRSR" id="PIRSR028757-1"/>
    </source>
</evidence>
<dbReference type="InterPro" id="IPR040449">
    <property type="entry name" value="Peptidase_S66_N"/>
</dbReference>
<evidence type="ECO:0000313" key="9">
    <source>
        <dbReference type="EMBL" id="ABW27500.1"/>
    </source>
</evidence>
<evidence type="ECO:0000256" key="5">
    <source>
        <dbReference type="ARBA" id="ARBA00022825"/>
    </source>
</evidence>
<keyword evidence="5" id="KW-0720">Serine protease</keyword>
<dbReference type="InterPro" id="IPR040921">
    <property type="entry name" value="Peptidase_S66C"/>
</dbReference>
<dbReference type="PANTHER" id="PTHR30237:SF2">
    <property type="entry name" value="MUREIN TETRAPEPTIDE CARBOXYPEPTIDASE"/>
    <property type="match status" value="1"/>
</dbReference>
<dbReference type="PANTHER" id="PTHR30237">
    <property type="entry name" value="MURAMOYLTETRAPEPTIDE CARBOXYPEPTIDASE"/>
    <property type="match status" value="1"/>
</dbReference>
<dbReference type="InterPro" id="IPR027478">
    <property type="entry name" value="LdcA_N"/>
</dbReference>
<keyword evidence="3" id="KW-0645">Protease</keyword>
<dbReference type="Gene3D" id="3.40.50.10740">
    <property type="entry name" value="Class I glutamine amidotransferase-like"/>
    <property type="match status" value="1"/>
</dbReference>
<comment type="similarity">
    <text evidence="1">Belongs to the peptidase S66 family.</text>
</comment>
<dbReference type="GO" id="GO:0004180">
    <property type="term" value="F:carboxypeptidase activity"/>
    <property type="evidence" value="ECO:0007669"/>
    <property type="project" value="UniProtKB-KW"/>
</dbReference>
<reference evidence="9 10" key="1">
    <citation type="journal article" date="2008" name="Proc. Natl. Acad. Sci. U.S.A.">
        <title>Niche adaptation and genome expansion in the chlorophyll d-producing cyanobacterium Acaryochloris marina.</title>
        <authorList>
            <person name="Swingley W.D."/>
            <person name="Chen M."/>
            <person name="Cheung P.C."/>
            <person name="Conrad A.L."/>
            <person name="Dejesa L.C."/>
            <person name="Hao J."/>
            <person name="Honchak B.M."/>
            <person name="Karbach L.E."/>
            <person name="Kurdoglu A."/>
            <person name="Lahiri S."/>
            <person name="Mastrian S.D."/>
            <person name="Miyashita H."/>
            <person name="Page L."/>
            <person name="Ramakrishna P."/>
            <person name="Satoh S."/>
            <person name="Sattley W.M."/>
            <person name="Shimada Y."/>
            <person name="Taylor H.L."/>
            <person name="Tomo T."/>
            <person name="Tsuchiya T."/>
            <person name="Wang Z.T."/>
            <person name="Raymond J."/>
            <person name="Mimuro M."/>
            <person name="Blankenship R.E."/>
            <person name="Touchman J.W."/>
        </authorList>
    </citation>
    <scope>NUCLEOTIDE SEQUENCE [LARGE SCALE GENOMIC DNA]</scope>
    <source>
        <strain evidence="10">MBIC 11017</strain>
    </source>
</reference>
<gene>
    <name evidence="9" type="ordered locus">AM1_2492</name>
</gene>
<dbReference type="STRING" id="329726.AM1_2492"/>
<dbReference type="SUPFAM" id="SSF52317">
    <property type="entry name" value="Class I glutamine amidotransferase-like"/>
    <property type="match status" value="1"/>
</dbReference>
<organism evidence="9 10">
    <name type="scientific">Acaryochloris marina (strain MBIC 11017)</name>
    <dbReference type="NCBI Taxonomy" id="329726"/>
    <lineage>
        <taxon>Bacteria</taxon>
        <taxon>Bacillati</taxon>
        <taxon>Cyanobacteriota</taxon>
        <taxon>Cyanophyceae</taxon>
        <taxon>Acaryochloridales</taxon>
        <taxon>Acaryochloridaceae</taxon>
        <taxon>Acaryochloris</taxon>
    </lineage>
</organism>